<dbReference type="RefSeq" id="WP_253654362.1">
    <property type="nucleotide sequence ID" value="NZ_BAAAOE010000003.1"/>
</dbReference>
<evidence type="ECO:0000313" key="1">
    <source>
        <dbReference type="EMBL" id="MCP2160798.1"/>
    </source>
</evidence>
<organism evidence="1 2">
    <name type="scientific">Williamsia serinedens</name>
    <dbReference type="NCBI Taxonomy" id="391736"/>
    <lineage>
        <taxon>Bacteria</taxon>
        <taxon>Bacillati</taxon>
        <taxon>Actinomycetota</taxon>
        <taxon>Actinomycetes</taxon>
        <taxon>Mycobacteriales</taxon>
        <taxon>Nocardiaceae</taxon>
        <taxon>Williamsia</taxon>
    </lineage>
</organism>
<accession>A0ABT1H0M8</accession>
<dbReference type="Proteomes" id="UP001205740">
    <property type="component" value="Unassembled WGS sequence"/>
</dbReference>
<evidence type="ECO:0000313" key="2">
    <source>
        <dbReference type="Proteomes" id="UP001205740"/>
    </source>
</evidence>
<proteinExistence type="predicted"/>
<sequence length="250" mass="27267">MSSFVYPRLDPAAARALLIERAPLESSQLFALSELKHNRASPSATGGQVVPERKLASVRDAIREAAENAGYPRPLARGQAQTFDRPCGSELLRIMNIVPADAASVGVWSFLTLVVVPEIGSWRFPGAPESRMLGKPRNVLRRLWWRAWALGPDLDAAPDGCAPLGEDEFVQIMERTTLGGNIRTARAIQNALWRAELNGLDVARSELMRQLARRVRGQRSHLALDVLDGAELDLLLDHLVATGVAALRGG</sequence>
<reference evidence="1 2" key="1">
    <citation type="submission" date="2022-06" db="EMBL/GenBank/DDBJ databases">
        <title>Genomic Encyclopedia of Archaeal and Bacterial Type Strains, Phase II (KMG-II): from individual species to whole genera.</title>
        <authorList>
            <person name="Goeker M."/>
        </authorList>
    </citation>
    <scope>NUCLEOTIDE SEQUENCE [LARGE SCALE GENOMIC DNA]</scope>
    <source>
        <strain evidence="1 2">DSM 45037</strain>
    </source>
</reference>
<dbReference type="InterPro" id="IPR045920">
    <property type="entry name" value="DUF6339"/>
</dbReference>
<dbReference type="Pfam" id="PF19866">
    <property type="entry name" value="DUF6339"/>
    <property type="match status" value="1"/>
</dbReference>
<name>A0ABT1H0M8_9NOCA</name>
<dbReference type="EMBL" id="JAMTCG010000003">
    <property type="protein sequence ID" value="MCP2160798.1"/>
    <property type="molecule type" value="Genomic_DNA"/>
</dbReference>
<comment type="caution">
    <text evidence="1">The sequence shown here is derived from an EMBL/GenBank/DDBJ whole genome shotgun (WGS) entry which is preliminary data.</text>
</comment>
<gene>
    <name evidence="1" type="ORF">LX12_001985</name>
</gene>
<keyword evidence="2" id="KW-1185">Reference proteome</keyword>
<protein>
    <submittedName>
        <fullName evidence="1">Uncharacterized protein</fullName>
    </submittedName>
</protein>